<name>F0X284_9STRA</name>
<proteinExistence type="predicted"/>
<dbReference type="EMBL" id="FR824774">
    <property type="protein sequence ID" value="CCA27962.1"/>
    <property type="molecule type" value="Genomic_DNA"/>
</dbReference>
<reference evidence="1" key="2">
    <citation type="submission" date="2011-02" db="EMBL/GenBank/DDBJ databases">
        <authorList>
            <person name="MacLean D."/>
        </authorList>
    </citation>
    <scope>NUCLEOTIDE SEQUENCE</scope>
</reference>
<accession>F0X284</accession>
<reference evidence="1" key="1">
    <citation type="journal article" date="2011" name="PLoS Biol.">
        <title>Gene gain and loss during evolution of obligate parasitism in the white rust pathogen of Arabidopsis thaliana.</title>
        <authorList>
            <person name="Kemen E."/>
            <person name="Gardiner A."/>
            <person name="Schultz-Larsen T."/>
            <person name="Kemen A.C."/>
            <person name="Balmuth A.L."/>
            <person name="Robert-Seilaniantz A."/>
            <person name="Bailey K."/>
            <person name="Holub E."/>
            <person name="Studholme D.J."/>
            <person name="Maclean D."/>
            <person name="Jones J.D."/>
        </authorList>
    </citation>
    <scope>NUCLEOTIDE SEQUENCE</scope>
</reference>
<sequence>MYTSFPWFSIQTPIYVCRIVTGRDGSNDCKNNRHLYRDTSFRKGRSIAILGCKRLQLCILQVPSGAIHILIAFRKNAVNPGKLVEVVGWNCRGGTMPMIAIFDCIVPD</sequence>
<dbReference type="HOGENOM" id="CLU_2201955_0_0_1"/>
<evidence type="ECO:0000313" key="1">
    <source>
        <dbReference type="EMBL" id="CCA27962.1"/>
    </source>
</evidence>
<protein>
    <submittedName>
        <fullName evidence="1">AlNc14C892G12607 protein</fullName>
    </submittedName>
</protein>
<dbReference type="AlphaFoldDB" id="F0X284"/>
<gene>
    <name evidence="1" type="primary">AlNc14C892G12607</name>
    <name evidence="1" type="ORF">ALNC14_141060</name>
</gene>
<organism evidence="1">
    <name type="scientific">Albugo laibachii Nc14</name>
    <dbReference type="NCBI Taxonomy" id="890382"/>
    <lineage>
        <taxon>Eukaryota</taxon>
        <taxon>Sar</taxon>
        <taxon>Stramenopiles</taxon>
        <taxon>Oomycota</taxon>
        <taxon>Peronosporomycetes</taxon>
        <taxon>Albuginales</taxon>
        <taxon>Albuginaceae</taxon>
        <taxon>Albugo</taxon>
    </lineage>
</organism>